<proteinExistence type="predicted"/>
<name>A0A7H9E7Z6_9LACO</name>
<organism evidence="2 3">
    <name type="scientific">Lactobacillus crispatus</name>
    <dbReference type="NCBI Taxonomy" id="47770"/>
    <lineage>
        <taxon>Bacteria</taxon>
        <taxon>Bacillati</taxon>
        <taxon>Bacillota</taxon>
        <taxon>Bacilli</taxon>
        <taxon>Lactobacillales</taxon>
        <taxon>Lactobacillaceae</taxon>
        <taxon>Lactobacillus</taxon>
    </lineage>
</organism>
<evidence type="ECO:0000256" key="1">
    <source>
        <dbReference type="SAM" id="MobiDB-lite"/>
    </source>
</evidence>
<evidence type="ECO:0000313" key="2">
    <source>
        <dbReference type="EMBL" id="QLL73768.1"/>
    </source>
</evidence>
<feature type="region of interest" description="Disordered" evidence="1">
    <location>
        <begin position="1"/>
        <end position="20"/>
    </location>
</feature>
<gene>
    <name evidence="2" type="ORF">GTO85_04990</name>
</gene>
<dbReference type="EMBL" id="CP047415">
    <property type="protein sequence ID" value="QLL73768.1"/>
    <property type="molecule type" value="Genomic_DNA"/>
</dbReference>
<protein>
    <submittedName>
        <fullName evidence="2">Uncharacterized protein</fullName>
    </submittedName>
</protein>
<feature type="region of interest" description="Disordered" evidence="1">
    <location>
        <begin position="139"/>
        <end position="165"/>
    </location>
</feature>
<dbReference type="AlphaFoldDB" id="A0A7H9E7Z6"/>
<dbReference type="RefSeq" id="WP_180862018.1">
    <property type="nucleotide sequence ID" value="NZ_CP047415.1"/>
</dbReference>
<evidence type="ECO:0000313" key="3">
    <source>
        <dbReference type="Proteomes" id="UP000510660"/>
    </source>
</evidence>
<accession>A0A7H9E7Z6</accession>
<reference evidence="2 3" key="1">
    <citation type="submission" date="2020-01" db="EMBL/GenBank/DDBJ databases">
        <title>Complete and circular genome sequences of six lactobacillus isolates from horses.</title>
        <authorList>
            <person name="Hassan H.M."/>
        </authorList>
    </citation>
    <scope>NUCLEOTIDE SEQUENCE [LARGE SCALE GENOMIC DNA]</scope>
    <source>
        <strain evidence="2 3">1D</strain>
    </source>
</reference>
<sequence length="165" mass="18758">MGGRSSSFGKKAGGGAKLDLPELEGSEKQIKWAKDIRQKIIDRVNQFEKDGKVGDIDGGWDQFSDQQRLSRFARYTNMGHNAPDDVDFSQFKPGGVFKGWMKDDLEDFKNFPLSKNEAAVERPAVKNYYNSVMSTYNRYAPKISRQDSKQRGPQQVRKPRETSIS</sequence>
<dbReference type="Proteomes" id="UP000510660">
    <property type="component" value="Chromosome"/>
</dbReference>
<feature type="compositionally biased region" description="Low complexity" evidence="1">
    <location>
        <begin position="1"/>
        <end position="10"/>
    </location>
</feature>